<dbReference type="GO" id="GO:0016491">
    <property type="term" value="F:oxidoreductase activity"/>
    <property type="evidence" value="ECO:0007669"/>
    <property type="project" value="UniProtKB-KW"/>
</dbReference>
<comment type="caution">
    <text evidence="4">The sequence shown here is derived from an EMBL/GenBank/DDBJ whole genome shotgun (WGS) entry which is preliminary data.</text>
</comment>
<evidence type="ECO:0000256" key="2">
    <source>
        <dbReference type="ARBA" id="ARBA00023002"/>
    </source>
</evidence>
<evidence type="ECO:0008006" key="6">
    <source>
        <dbReference type="Google" id="ProtNLM"/>
    </source>
</evidence>
<sequence>MTSAIMIERKVSIALKSRWDKVANTNNQVWLITGANKGLGVAIAKEALAKGYNVVATARNTAGMEDELGKSSNLLIATLDITNNEQIKSTLDTALEQFGRIDVLVNNAGYGQLGYFEESTEKQIREQMETNVFGTMRLTRELLPIMRKQRSGSIITVSSVVGITATEGGSVYSSSKFALEGWMEGLNIELKPFGIRCMLVEPGPFRTDFSNAKTSAKFSDLEIEDYNEQREKMQNFYNSFHKNEPGNPERLAKALLSVLLDSNPPFRFIGGTGMVDFINQYLQRRQTEYNNWREVSDKTNFE</sequence>
<dbReference type="AlphaFoldDB" id="A0A268A9T7"/>
<evidence type="ECO:0000313" key="5">
    <source>
        <dbReference type="Proteomes" id="UP000216013"/>
    </source>
</evidence>
<evidence type="ECO:0000256" key="3">
    <source>
        <dbReference type="RuleBase" id="RU000363"/>
    </source>
</evidence>
<dbReference type="CDD" id="cd05374">
    <property type="entry name" value="17beta-HSD-like_SDR_c"/>
    <property type="match status" value="1"/>
</dbReference>
<dbReference type="EMBL" id="NPBV01000020">
    <property type="protein sequence ID" value="PAD20886.1"/>
    <property type="molecule type" value="Genomic_DNA"/>
</dbReference>
<dbReference type="Proteomes" id="UP000216013">
    <property type="component" value="Unassembled WGS sequence"/>
</dbReference>
<dbReference type="PANTHER" id="PTHR43976">
    <property type="entry name" value="SHORT CHAIN DEHYDROGENASE"/>
    <property type="match status" value="1"/>
</dbReference>
<dbReference type="PANTHER" id="PTHR43976:SF16">
    <property type="entry name" value="SHORT-CHAIN DEHYDROGENASE_REDUCTASE FAMILY PROTEIN"/>
    <property type="match status" value="1"/>
</dbReference>
<dbReference type="InterPro" id="IPR036291">
    <property type="entry name" value="NAD(P)-bd_dom_sf"/>
</dbReference>
<proteinExistence type="inferred from homology"/>
<evidence type="ECO:0000256" key="1">
    <source>
        <dbReference type="ARBA" id="ARBA00006484"/>
    </source>
</evidence>
<reference evidence="4 5" key="1">
    <citation type="submission" date="2017-07" db="EMBL/GenBank/DDBJ databases">
        <title>Isolation and whole genome analysis of endospore-forming bacteria from heroin.</title>
        <authorList>
            <person name="Kalinowski J."/>
            <person name="Ahrens B."/>
            <person name="Al-Dilaimi A."/>
            <person name="Winkler A."/>
            <person name="Wibberg D."/>
            <person name="Schleenbecker U."/>
            <person name="Ruckert C."/>
            <person name="Wolfel R."/>
            <person name="Grass G."/>
        </authorList>
    </citation>
    <scope>NUCLEOTIDE SEQUENCE [LARGE SCALE GENOMIC DNA]</scope>
    <source>
        <strain evidence="4 5">7528</strain>
    </source>
</reference>
<dbReference type="Pfam" id="PF00106">
    <property type="entry name" value="adh_short"/>
    <property type="match status" value="1"/>
</dbReference>
<evidence type="ECO:0000313" key="4">
    <source>
        <dbReference type="EMBL" id="PAD20886.1"/>
    </source>
</evidence>
<dbReference type="SUPFAM" id="SSF51735">
    <property type="entry name" value="NAD(P)-binding Rossmann-fold domains"/>
    <property type="match status" value="1"/>
</dbReference>
<organism evidence="4 5">
    <name type="scientific">Terribacillus saccharophilus</name>
    <dbReference type="NCBI Taxonomy" id="361277"/>
    <lineage>
        <taxon>Bacteria</taxon>
        <taxon>Bacillati</taxon>
        <taxon>Bacillota</taxon>
        <taxon>Bacilli</taxon>
        <taxon>Bacillales</taxon>
        <taxon>Bacillaceae</taxon>
        <taxon>Terribacillus</taxon>
    </lineage>
</organism>
<dbReference type="InterPro" id="IPR051911">
    <property type="entry name" value="SDR_oxidoreductase"/>
</dbReference>
<protein>
    <recommendedName>
        <fullName evidence="6">Short-chain dehydrogenase/reductase</fullName>
    </recommendedName>
</protein>
<gene>
    <name evidence="4" type="ORF">CHH64_11950</name>
</gene>
<dbReference type="PRINTS" id="PR00081">
    <property type="entry name" value="GDHRDH"/>
</dbReference>
<keyword evidence="2" id="KW-0560">Oxidoreductase</keyword>
<name>A0A268A9T7_9BACI</name>
<accession>A0A268A9T7</accession>
<dbReference type="Gene3D" id="3.40.50.720">
    <property type="entry name" value="NAD(P)-binding Rossmann-like Domain"/>
    <property type="match status" value="1"/>
</dbReference>
<dbReference type="InterPro" id="IPR002347">
    <property type="entry name" value="SDR_fam"/>
</dbReference>
<comment type="similarity">
    <text evidence="1 3">Belongs to the short-chain dehydrogenases/reductases (SDR) family.</text>
</comment>
<dbReference type="PRINTS" id="PR00080">
    <property type="entry name" value="SDRFAMILY"/>
</dbReference>